<feature type="chain" id="PRO_5014923890" evidence="2">
    <location>
        <begin position="27"/>
        <end position="489"/>
    </location>
</feature>
<accession>A0A2N3ITA7</accession>
<evidence type="ECO:0000256" key="1">
    <source>
        <dbReference type="SAM" id="MobiDB-lite"/>
    </source>
</evidence>
<feature type="compositionally biased region" description="Low complexity" evidence="1">
    <location>
        <begin position="443"/>
        <end position="452"/>
    </location>
</feature>
<reference evidence="3 4" key="1">
    <citation type="journal article" date="2017" name="Front. Microbiol.">
        <title>Strong Genomic and Phenotypic Heterogeneity in the Aeromonas sobria Species Complex.</title>
        <authorList>
            <person name="Gauthier J."/>
            <person name="Vincent A.T."/>
            <person name="Charette S.J."/>
            <person name="Derome N."/>
        </authorList>
    </citation>
    <scope>NUCLEOTIDE SEQUENCE [LARGE SCALE GENOMIC DNA]</scope>
    <source>
        <strain evidence="3 4">TM18</strain>
    </source>
</reference>
<dbReference type="AlphaFoldDB" id="A0A2N3ITA7"/>
<gene>
    <name evidence="3" type="ORF">CJP16_15370</name>
</gene>
<sequence>MSLRILRHLLLPLCALPALLPLSSQALTIGTGPLNGVYYPTGGAICRVLNAGHALHGDSCTVQSTRGSMANLKALNKGEVQLALVQSDVLHHALQGSGPFSGQGANNELRSLFRLYQESLTLLAAPNSGITTLADIEGKRVYPGNPGTGEQITSKALMAAMGWQSGQFVAYQLKSNSEPLEGLCDGSLDAAFVVEGHPSLSIGDLINRCKVRLIPIEGEQVDKLLKHHPYYQRSRIAANLYPGQTSSLNNIGMSAELVTLDSLPDPIVRTVRDTLLARVKQFSRLHPALSKVTPEQLQAQTELPLHSGMSDQPPEPLSLTPEQLAPEQFTAAPLTSGAEQTAMQTSAAEGTAALPDIPSDATATSSAALATGSAALTTESAALATENAPLPEAALEVTPELTAPAAEVESGASQIPSASAAAPTIPAVSAAVSAAAAAQLQTSAASATVSAAQGTQPTASSAVTSETPPQEKADMALSPASSAAAPLQP</sequence>
<name>A0A2N3ITA7_AERSO</name>
<feature type="compositionally biased region" description="Polar residues" evidence="1">
    <location>
        <begin position="453"/>
        <end position="468"/>
    </location>
</feature>
<dbReference type="SUPFAM" id="SSF53850">
    <property type="entry name" value="Periplasmic binding protein-like II"/>
    <property type="match status" value="1"/>
</dbReference>
<dbReference type="RefSeq" id="WP_101325370.1">
    <property type="nucleotide sequence ID" value="NZ_NQMM01000044.1"/>
</dbReference>
<evidence type="ECO:0000313" key="4">
    <source>
        <dbReference type="Proteomes" id="UP000233467"/>
    </source>
</evidence>
<dbReference type="PANTHER" id="PTHR42941:SF1">
    <property type="entry name" value="SLL1037 PROTEIN"/>
    <property type="match status" value="1"/>
</dbReference>
<dbReference type="EMBL" id="NQMM01000044">
    <property type="protein sequence ID" value="PKQ75098.1"/>
    <property type="molecule type" value="Genomic_DNA"/>
</dbReference>
<dbReference type="Pfam" id="PF16868">
    <property type="entry name" value="NMT1_3"/>
    <property type="match status" value="1"/>
</dbReference>
<keyword evidence="4" id="KW-1185">Reference proteome</keyword>
<dbReference type="CDD" id="cd13568">
    <property type="entry name" value="PBP2_TAXI_TRAP_like_3"/>
    <property type="match status" value="1"/>
</dbReference>
<feature type="compositionally biased region" description="Low complexity" evidence="1">
    <location>
        <begin position="476"/>
        <end position="489"/>
    </location>
</feature>
<proteinExistence type="predicted"/>
<evidence type="ECO:0000313" key="3">
    <source>
        <dbReference type="EMBL" id="PKQ75098.1"/>
    </source>
</evidence>
<feature type="signal peptide" evidence="2">
    <location>
        <begin position="1"/>
        <end position="26"/>
    </location>
</feature>
<comment type="caution">
    <text evidence="3">The sequence shown here is derived from an EMBL/GenBank/DDBJ whole genome shotgun (WGS) entry which is preliminary data.</text>
</comment>
<feature type="region of interest" description="Disordered" evidence="1">
    <location>
        <begin position="335"/>
        <end position="359"/>
    </location>
</feature>
<dbReference type="Proteomes" id="UP000233467">
    <property type="component" value="Unassembled WGS sequence"/>
</dbReference>
<feature type="compositionally biased region" description="Polar residues" evidence="1">
    <location>
        <begin position="337"/>
        <end position="348"/>
    </location>
</feature>
<dbReference type="Gene3D" id="3.40.190.10">
    <property type="entry name" value="Periplasmic binding protein-like II"/>
    <property type="match status" value="2"/>
</dbReference>
<dbReference type="PANTHER" id="PTHR42941">
    <property type="entry name" value="SLL1037 PROTEIN"/>
    <property type="match status" value="1"/>
</dbReference>
<organism evidence="3 4">
    <name type="scientific">Aeromonas sobria</name>
    <dbReference type="NCBI Taxonomy" id="646"/>
    <lineage>
        <taxon>Bacteria</taxon>
        <taxon>Pseudomonadati</taxon>
        <taxon>Pseudomonadota</taxon>
        <taxon>Gammaproteobacteria</taxon>
        <taxon>Aeromonadales</taxon>
        <taxon>Aeromonadaceae</taxon>
        <taxon>Aeromonas</taxon>
    </lineage>
</organism>
<evidence type="ECO:0000256" key="2">
    <source>
        <dbReference type="SAM" id="SignalP"/>
    </source>
</evidence>
<dbReference type="InterPro" id="IPR011852">
    <property type="entry name" value="TRAP_TAXI"/>
</dbReference>
<feature type="region of interest" description="Disordered" evidence="1">
    <location>
        <begin position="443"/>
        <end position="489"/>
    </location>
</feature>
<dbReference type="NCBIfam" id="TIGR02122">
    <property type="entry name" value="TRAP_TAXI"/>
    <property type="match status" value="1"/>
</dbReference>
<keyword evidence="2" id="KW-0732">Signal</keyword>
<protein>
    <submittedName>
        <fullName evidence="3">Immunogenic protein</fullName>
    </submittedName>
</protein>